<name>A0ACB8R4A3_9AGAM</name>
<evidence type="ECO:0000313" key="1">
    <source>
        <dbReference type="EMBL" id="KAI0038707.1"/>
    </source>
</evidence>
<reference evidence="1" key="2">
    <citation type="journal article" date="2022" name="New Phytol.">
        <title>Evolutionary transition to the ectomycorrhizal habit in the genomes of a hyperdiverse lineage of mushroom-forming fungi.</title>
        <authorList>
            <person name="Looney B."/>
            <person name="Miyauchi S."/>
            <person name="Morin E."/>
            <person name="Drula E."/>
            <person name="Courty P.E."/>
            <person name="Kohler A."/>
            <person name="Kuo A."/>
            <person name="LaButti K."/>
            <person name="Pangilinan J."/>
            <person name="Lipzen A."/>
            <person name="Riley R."/>
            <person name="Andreopoulos W."/>
            <person name="He G."/>
            <person name="Johnson J."/>
            <person name="Nolan M."/>
            <person name="Tritt A."/>
            <person name="Barry K.W."/>
            <person name="Grigoriev I.V."/>
            <person name="Nagy L.G."/>
            <person name="Hibbett D."/>
            <person name="Henrissat B."/>
            <person name="Matheny P.B."/>
            <person name="Labbe J."/>
            <person name="Martin F.M."/>
        </authorList>
    </citation>
    <scope>NUCLEOTIDE SEQUENCE</scope>
    <source>
        <strain evidence="1">FP105234-sp</strain>
    </source>
</reference>
<proteinExistence type="predicted"/>
<organism evidence="1 2">
    <name type="scientific">Auriscalpium vulgare</name>
    <dbReference type="NCBI Taxonomy" id="40419"/>
    <lineage>
        <taxon>Eukaryota</taxon>
        <taxon>Fungi</taxon>
        <taxon>Dikarya</taxon>
        <taxon>Basidiomycota</taxon>
        <taxon>Agaricomycotina</taxon>
        <taxon>Agaricomycetes</taxon>
        <taxon>Russulales</taxon>
        <taxon>Auriscalpiaceae</taxon>
        <taxon>Auriscalpium</taxon>
    </lineage>
</organism>
<evidence type="ECO:0000313" key="2">
    <source>
        <dbReference type="Proteomes" id="UP000814033"/>
    </source>
</evidence>
<sequence>PTWVTEATEYLTGVFQDDEWLMCVEMWAEHEARLGYPDKRDKTHWINSAVRPEVFAEWLRKKRVYTWQPDIEDVAEYGEGWRKWWISLQPEWRCEDAETWPPLRVEGRESSWSKLRKGGANGLLTVLIALTWW</sequence>
<feature type="non-terminal residue" evidence="1">
    <location>
        <position position="1"/>
    </location>
</feature>
<keyword evidence="2" id="KW-1185">Reference proteome</keyword>
<accession>A0ACB8R4A3</accession>
<gene>
    <name evidence="1" type="ORF">FA95DRAFT_1452982</name>
</gene>
<feature type="non-terminal residue" evidence="1">
    <location>
        <position position="133"/>
    </location>
</feature>
<dbReference type="Proteomes" id="UP000814033">
    <property type="component" value="Unassembled WGS sequence"/>
</dbReference>
<protein>
    <submittedName>
        <fullName evidence="1">Uncharacterized protein</fullName>
    </submittedName>
</protein>
<comment type="caution">
    <text evidence="1">The sequence shown here is derived from an EMBL/GenBank/DDBJ whole genome shotgun (WGS) entry which is preliminary data.</text>
</comment>
<dbReference type="EMBL" id="MU276432">
    <property type="protein sequence ID" value="KAI0038707.1"/>
    <property type="molecule type" value="Genomic_DNA"/>
</dbReference>
<reference evidence="1" key="1">
    <citation type="submission" date="2021-02" db="EMBL/GenBank/DDBJ databases">
        <authorList>
            <consortium name="DOE Joint Genome Institute"/>
            <person name="Ahrendt S."/>
            <person name="Looney B.P."/>
            <person name="Miyauchi S."/>
            <person name="Morin E."/>
            <person name="Drula E."/>
            <person name="Courty P.E."/>
            <person name="Chicoki N."/>
            <person name="Fauchery L."/>
            <person name="Kohler A."/>
            <person name="Kuo A."/>
            <person name="Labutti K."/>
            <person name="Pangilinan J."/>
            <person name="Lipzen A."/>
            <person name="Riley R."/>
            <person name="Andreopoulos W."/>
            <person name="He G."/>
            <person name="Johnson J."/>
            <person name="Barry K.W."/>
            <person name="Grigoriev I.V."/>
            <person name="Nagy L."/>
            <person name="Hibbett D."/>
            <person name="Henrissat B."/>
            <person name="Matheny P.B."/>
            <person name="Labbe J."/>
            <person name="Martin F."/>
        </authorList>
    </citation>
    <scope>NUCLEOTIDE SEQUENCE</scope>
    <source>
        <strain evidence="1">FP105234-sp</strain>
    </source>
</reference>